<comment type="pathway">
    <text evidence="3">Protein modification; protein glycosylation.</text>
</comment>
<keyword evidence="10" id="KW-1133">Transmembrane helix</keyword>
<organism evidence="15 16">
    <name type="scientific">Neolentinus lepideus HHB14362 ss-1</name>
    <dbReference type="NCBI Taxonomy" id="1314782"/>
    <lineage>
        <taxon>Eukaryota</taxon>
        <taxon>Fungi</taxon>
        <taxon>Dikarya</taxon>
        <taxon>Basidiomycota</taxon>
        <taxon>Agaricomycotina</taxon>
        <taxon>Agaricomycetes</taxon>
        <taxon>Gloeophyllales</taxon>
        <taxon>Gloeophyllaceae</taxon>
        <taxon>Neolentinus</taxon>
    </lineage>
</organism>
<evidence type="ECO:0000256" key="2">
    <source>
        <dbReference type="ARBA" id="ARBA00004586"/>
    </source>
</evidence>
<name>A0A165W1P8_9AGAM</name>
<reference evidence="15 16" key="1">
    <citation type="journal article" date="2016" name="Mol. Biol. Evol.">
        <title>Comparative Genomics of Early-Diverging Mushroom-Forming Fungi Provides Insights into the Origins of Lignocellulose Decay Capabilities.</title>
        <authorList>
            <person name="Nagy L.G."/>
            <person name="Riley R."/>
            <person name="Tritt A."/>
            <person name="Adam C."/>
            <person name="Daum C."/>
            <person name="Floudas D."/>
            <person name="Sun H."/>
            <person name="Yadav J.S."/>
            <person name="Pangilinan J."/>
            <person name="Larsson K.H."/>
            <person name="Matsuura K."/>
            <person name="Barry K."/>
            <person name="Labutti K."/>
            <person name="Kuo R."/>
            <person name="Ohm R.A."/>
            <person name="Bhattacharya S.S."/>
            <person name="Shirouzu T."/>
            <person name="Yoshinaga Y."/>
            <person name="Martin F.M."/>
            <person name="Grigoriev I.V."/>
            <person name="Hibbett D.S."/>
        </authorList>
    </citation>
    <scope>NUCLEOTIDE SEQUENCE [LARGE SCALE GENOMIC DNA]</scope>
    <source>
        <strain evidence="15 16">HHB14362 ss-1</strain>
    </source>
</reference>
<dbReference type="InterPro" id="IPR038887">
    <property type="entry name" value="Nus1/NgBR"/>
</dbReference>
<comment type="similarity">
    <text evidence="4">Belongs to the UPP synthase family.</text>
</comment>
<feature type="signal peptide" evidence="14">
    <location>
        <begin position="1"/>
        <end position="24"/>
    </location>
</feature>
<dbReference type="OrthoDB" id="3057168at2759"/>
<evidence type="ECO:0000256" key="14">
    <source>
        <dbReference type="SAM" id="SignalP"/>
    </source>
</evidence>
<dbReference type="Proteomes" id="UP000076761">
    <property type="component" value="Unassembled WGS sequence"/>
</dbReference>
<evidence type="ECO:0000256" key="6">
    <source>
        <dbReference type="ARBA" id="ARBA00022679"/>
    </source>
</evidence>
<evidence type="ECO:0000256" key="3">
    <source>
        <dbReference type="ARBA" id="ARBA00004922"/>
    </source>
</evidence>
<evidence type="ECO:0000256" key="11">
    <source>
        <dbReference type="ARBA" id="ARBA00023136"/>
    </source>
</evidence>
<dbReference type="Gene3D" id="3.40.1180.10">
    <property type="entry name" value="Decaprenyl diphosphate synthase-like"/>
    <property type="match status" value="1"/>
</dbReference>
<evidence type="ECO:0000256" key="9">
    <source>
        <dbReference type="ARBA" id="ARBA00022842"/>
    </source>
</evidence>
<evidence type="ECO:0000256" key="12">
    <source>
        <dbReference type="ARBA" id="ARBA00047353"/>
    </source>
</evidence>
<comment type="subcellular location">
    <subcellularLocation>
        <location evidence="2">Endoplasmic reticulum membrane</location>
    </subcellularLocation>
</comment>
<accession>A0A165W1P8</accession>
<dbReference type="STRING" id="1314782.A0A165W1P8"/>
<keyword evidence="14" id="KW-0732">Signal</keyword>
<evidence type="ECO:0000256" key="7">
    <source>
        <dbReference type="ARBA" id="ARBA00022692"/>
    </source>
</evidence>
<dbReference type="SUPFAM" id="SSF64005">
    <property type="entry name" value="Undecaprenyl diphosphate synthase"/>
    <property type="match status" value="1"/>
</dbReference>
<gene>
    <name evidence="15" type="ORF">NEOLEDRAFT_1144159</name>
</gene>
<keyword evidence="8" id="KW-0256">Endoplasmic reticulum</keyword>
<evidence type="ECO:0000256" key="1">
    <source>
        <dbReference type="ARBA" id="ARBA00001946"/>
    </source>
</evidence>
<evidence type="ECO:0000313" key="15">
    <source>
        <dbReference type="EMBL" id="KZT30530.1"/>
    </source>
</evidence>
<dbReference type="AlphaFoldDB" id="A0A165W1P8"/>
<dbReference type="PANTHER" id="PTHR21528">
    <property type="entry name" value="DEHYDRODOLICHYL DIPHOSPHATE SYNTHASE COMPLEX SUBUNIT NUS1"/>
    <property type="match status" value="1"/>
</dbReference>
<feature type="chain" id="PRO_5007868314" description="ditrans,polycis-polyprenyl diphosphate synthase [(2E,6E)-farnesyldiphosphate specific]" evidence="14">
    <location>
        <begin position="25"/>
        <end position="332"/>
    </location>
</feature>
<feature type="region of interest" description="Disordered" evidence="13">
    <location>
        <begin position="166"/>
        <end position="186"/>
    </location>
</feature>
<dbReference type="InterPro" id="IPR036424">
    <property type="entry name" value="UPP_synth-like_sf"/>
</dbReference>
<keyword evidence="6" id="KW-0808">Transferase</keyword>
<evidence type="ECO:0000256" key="4">
    <source>
        <dbReference type="ARBA" id="ARBA00005432"/>
    </source>
</evidence>
<protein>
    <recommendedName>
        <fullName evidence="5">ditrans,polycis-polyprenyl diphosphate synthase [(2E,6E)-farnesyldiphosphate specific]</fullName>
        <ecNumber evidence="5">2.5.1.87</ecNumber>
    </recommendedName>
</protein>
<proteinExistence type="inferred from homology"/>
<sequence length="332" mass="36794">MSWLASLVLWVVHLVYSLVTSVHALRISFAKSIPEPLSAHRRRVPEHLALLLVVDDEAVNTKSIACCLKSVRNAAAWAKAAGVRRLTVYDRQSIITKEFRDIQRTLDLGNSSAHLAGDTDSSDSDYEYPLTPPLSDEGDSTPLPGTGDDLTNQHFGVVTLHFPEVQKKRPSSVKRRRAKSTKEASNERSFVLHLLSPASSKVAITAMARSVLRGVKETKGQIGTSSKTVNLSTGDINCVLEGPHGFPSPDLMVVHYVSKPKQNPLPLELHGFPPWQIRLTEISHDPHRPASWNWSGFNPFKSRDLSTASELNELDFRMALDDYALAEMRFGK</sequence>
<dbReference type="EMBL" id="KV425551">
    <property type="protein sequence ID" value="KZT30530.1"/>
    <property type="molecule type" value="Genomic_DNA"/>
</dbReference>
<dbReference type="GO" id="GO:1904423">
    <property type="term" value="C:dehydrodolichyl diphosphate synthase complex"/>
    <property type="evidence" value="ECO:0007669"/>
    <property type="project" value="InterPro"/>
</dbReference>
<evidence type="ECO:0000256" key="5">
    <source>
        <dbReference type="ARBA" id="ARBA00012596"/>
    </source>
</evidence>
<keyword evidence="7" id="KW-0812">Transmembrane</keyword>
<evidence type="ECO:0000256" key="8">
    <source>
        <dbReference type="ARBA" id="ARBA00022824"/>
    </source>
</evidence>
<dbReference type="EC" id="2.5.1.87" evidence="5"/>
<feature type="region of interest" description="Disordered" evidence="13">
    <location>
        <begin position="113"/>
        <end position="150"/>
    </location>
</feature>
<comment type="cofactor">
    <cofactor evidence="1">
        <name>Mg(2+)</name>
        <dbReference type="ChEBI" id="CHEBI:18420"/>
    </cofactor>
</comment>
<comment type="catalytic activity">
    <reaction evidence="12">
        <text>n isopentenyl diphosphate + (2E,6E)-farnesyl diphosphate = a di-trans,poly-cis-polyprenyl diphosphate + n diphosphate</text>
        <dbReference type="Rhea" id="RHEA:53008"/>
        <dbReference type="Rhea" id="RHEA-COMP:19494"/>
        <dbReference type="ChEBI" id="CHEBI:33019"/>
        <dbReference type="ChEBI" id="CHEBI:128769"/>
        <dbReference type="ChEBI" id="CHEBI:136960"/>
        <dbReference type="ChEBI" id="CHEBI:175763"/>
        <dbReference type="EC" id="2.5.1.87"/>
    </reaction>
</comment>
<evidence type="ECO:0000256" key="10">
    <source>
        <dbReference type="ARBA" id="ARBA00022989"/>
    </source>
</evidence>
<keyword evidence="9" id="KW-0460">Magnesium</keyword>
<dbReference type="PANTHER" id="PTHR21528:SF0">
    <property type="entry name" value="DEHYDRODOLICHYL DIPHOSPHATE SYNTHASE COMPLEX SUBUNIT NUS1"/>
    <property type="match status" value="1"/>
</dbReference>
<dbReference type="GO" id="GO:0045547">
    <property type="term" value="F:ditrans,polycis-polyprenyl diphosphate synthase [(2E,6E)-farnesyl diphosphate specific] activity"/>
    <property type="evidence" value="ECO:0007669"/>
    <property type="project" value="UniProtKB-EC"/>
</dbReference>
<keyword evidence="16" id="KW-1185">Reference proteome</keyword>
<evidence type="ECO:0000313" key="16">
    <source>
        <dbReference type="Proteomes" id="UP000076761"/>
    </source>
</evidence>
<dbReference type="GO" id="GO:0005789">
    <property type="term" value="C:endoplasmic reticulum membrane"/>
    <property type="evidence" value="ECO:0007669"/>
    <property type="project" value="UniProtKB-SubCell"/>
</dbReference>
<evidence type="ECO:0000256" key="13">
    <source>
        <dbReference type="SAM" id="MobiDB-lite"/>
    </source>
</evidence>
<dbReference type="InParanoid" id="A0A165W1P8"/>
<dbReference type="FunCoup" id="A0A165W1P8">
    <property type="interactions" value="250"/>
</dbReference>
<feature type="compositionally biased region" description="Basic residues" evidence="13">
    <location>
        <begin position="168"/>
        <end position="179"/>
    </location>
</feature>
<dbReference type="UniPathway" id="UPA00378"/>
<keyword evidence="11" id="KW-0472">Membrane</keyword>